<evidence type="ECO:0000313" key="6">
    <source>
        <dbReference type="Proteomes" id="UP000886751"/>
    </source>
</evidence>
<dbReference type="Pfam" id="PF20438">
    <property type="entry name" value="SpoIVA_middle"/>
    <property type="match status" value="1"/>
</dbReference>
<keyword evidence="1" id="KW-0963">Cytoplasm</keyword>
<gene>
    <name evidence="5" type="primary">spoIVA</name>
    <name evidence="5" type="ORF">H9846_02605</name>
</gene>
<reference evidence="5" key="1">
    <citation type="journal article" date="2021" name="PeerJ">
        <title>Extensive microbial diversity within the chicken gut microbiome revealed by metagenomics and culture.</title>
        <authorList>
            <person name="Gilroy R."/>
            <person name="Ravi A."/>
            <person name="Getino M."/>
            <person name="Pursley I."/>
            <person name="Horton D.L."/>
            <person name="Alikhan N.F."/>
            <person name="Baker D."/>
            <person name="Gharbi K."/>
            <person name="Hall N."/>
            <person name="Watson M."/>
            <person name="Adriaenssens E.M."/>
            <person name="Foster-Nyarko E."/>
            <person name="Jarju S."/>
            <person name="Secka A."/>
            <person name="Antonio M."/>
            <person name="Oren A."/>
            <person name="Chaudhuri R.R."/>
            <person name="La Ragione R."/>
            <person name="Hildebrand F."/>
            <person name="Pallen M.J."/>
        </authorList>
    </citation>
    <scope>NUCLEOTIDE SEQUENCE</scope>
    <source>
        <strain evidence="5">ChiHecec2B26-7398</strain>
    </source>
</reference>
<feature type="domain" description="Stage IV sporulation protein A middle" evidence="3">
    <location>
        <begin position="240"/>
        <end position="417"/>
    </location>
</feature>
<keyword evidence="1" id="KW-0067">ATP-binding</keyword>
<name>A0A9D2BU69_9FIRM</name>
<comment type="function">
    <text evidence="1">ATPase. Has a role at an early stage in the morphogenesis of the spore coat.</text>
</comment>
<keyword evidence="1" id="KW-0378">Hydrolase</keyword>
<organism evidence="5 6">
    <name type="scientific">Candidatus Gemmiger excrementipullorum</name>
    <dbReference type="NCBI Taxonomy" id="2838610"/>
    <lineage>
        <taxon>Bacteria</taxon>
        <taxon>Bacillati</taxon>
        <taxon>Bacillota</taxon>
        <taxon>Clostridia</taxon>
        <taxon>Eubacteriales</taxon>
        <taxon>Gemmiger</taxon>
    </lineage>
</organism>
<dbReference type="InterPro" id="IPR046841">
    <property type="entry name" value="SpoIVA_middle"/>
</dbReference>
<evidence type="ECO:0000313" key="5">
    <source>
        <dbReference type="EMBL" id="HIX94328.1"/>
    </source>
</evidence>
<dbReference type="Proteomes" id="UP000886751">
    <property type="component" value="Unassembled WGS sequence"/>
</dbReference>
<dbReference type="Pfam" id="PF09547">
    <property type="entry name" value="SpoIVA_ATPase"/>
    <property type="match status" value="1"/>
</dbReference>
<dbReference type="InterPro" id="IPR046842">
    <property type="entry name" value="SpoIVA_ATPase"/>
</dbReference>
<comment type="caution">
    <text evidence="5">The sequence shown here is derived from an EMBL/GenBank/DDBJ whole genome shotgun (WGS) entry which is preliminary data.</text>
</comment>
<dbReference type="GO" id="GO:0030435">
    <property type="term" value="P:sporulation resulting in formation of a cellular spore"/>
    <property type="evidence" value="ECO:0007669"/>
    <property type="project" value="UniProtKB-KW"/>
</dbReference>
<keyword evidence="1" id="KW-0749">Sporulation</keyword>
<reference evidence="5" key="2">
    <citation type="submission" date="2021-04" db="EMBL/GenBank/DDBJ databases">
        <authorList>
            <person name="Gilroy R."/>
        </authorList>
    </citation>
    <scope>NUCLEOTIDE SEQUENCE</scope>
    <source>
        <strain evidence="5">ChiHecec2B26-7398</strain>
    </source>
</reference>
<evidence type="ECO:0000259" key="4">
    <source>
        <dbReference type="Pfam" id="PF20439"/>
    </source>
</evidence>
<dbReference type="NCBIfam" id="TIGR02836">
    <property type="entry name" value="spore_IV_A"/>
    <property type="match status" value="1"/>
</dbReference>
<comment type="subcellular location">
    <subcellularLocation>
        <location evidence="1">Cytoplasm</location>
    </subcellularLocation>
</comment>
<evidence type="ECO:0000256" key="1">
    <source>
        <dbReference type="PIRNR" id="PIRNR007466"/>
    </source>
</evidence>
<proteinExistence type="predicted"/>
<dbReference type="PIRSF" id="PIRSF007466">
    <property type="entry name" value="SpoIVA"/>
    <property type="match status" value="1"/>
</dbReference>
<dbReference type="GO" id="GO:0005737">
    <property type="term" value="C:cytoplasm"/>
    <property type="evidence" value="ECO:0007669"/>
    <property type="project" value="UniProtKB-SubCell"/>
</dbReference>
<dbReference type="InterPro" id="IPR027417">
    <property type="entry name" value="P-loop_NTPase"/>
</dbReference>
<dbReference type="GO" id="GO:0016887">
    <property type="term" value="F:ATP hydrolysis activity"/>
    <property type="evidence" value="ECO:0007669"/>
    <property type="project" value="InterPro"/>
</dbReference>
<dbReference type="InterPro" id="IPR014201">
    <property type="entry name" value="Spore_IV_A"/>
</dbReference>
<dbReference type="AlphaFoldDB" id="A0A9D2BU69"/>
<protein>
    <recommendedName>
        <fullName evidence="1">Stage IV sporulation protein A</fullName>
        <ecNumber evidence="1">3.6.1.-</ecNumber>
    </recommendedName>
    <alternativeName>
        <fullName evidence="1">Coat morphogenetic protein SpoIVA</fullName>
    </alternativeName>
</protein>
<dbReference type="EC" id="3.6.1.-" evidence="1"/>
<dbReference type="SUPFAM" id="SSF52540">
    <property type="entry name" value="P-loop containing nucleoside triphosphate hydrolases"/>
    <property type="match status" value="1"/>
</dbReference>
<dbReference type="InterPro" id="IPR046840">
    <property type="entry name" value="SpoIVA_C"/>
</dbReference>
<feature type="domain" description="Sporulation stage IV protein A C-terminal" evidence="4">
    <location>
        <begin position="418"/>
        <end position="493"/>
    </location>
</feature>
<dbReference type="Gene3D" id="3.40.50.300">
    <property type="entry name" value="P-loop containing nucleotide triphosphate hydrolases"/>
    <property type="match status" value="1"/>
</dbReference>
<dbReference type="EMBL" id="DXEI01000046">
    <property type="protein sequence ID" value="HIX94328.1"/>
    <property type="molecule type" value="Genomic_DNA"/>
</dbReference>
<dbReference type="GO" id="GO:0005524">
    <property type="term" value="F:ATP binding"/>
    <property type="evidence" value="ECO:0007669"/>
    <property type="project" value="UniProtKB-KW"/>
</dbReference>
<feature type="domain" description="Stage IV sporulation protein A ATPase" evidence="2">
    <location>
        <begin position="5"/>
        <end position="239"/>
    </location>
</feature>
<comment type="catalytic activity">
    <reaction evidence="1">
        <text>ATP + H2O = ADP + phosphate + H(+)</text>
        <dbReference type="Rhea" id="RHEA:13065"/>
        <dbReference type="ChEBI" id="CHEBI:15377"/>
        <dbReference type="ChEBI" id="CHEBI:15378"/>
        <dbReference type="ChEBI" id="CHEBI:30616"/>
        <dbReference type="ChEBI" id="CHEBI:43474"/>
        <dbReference type="ChEBI" id="CHEBI:456216"/>
    </reaction>
</comment>
<keyword evidence="1" id="KW-0547">Nucleotide-binding</keyword>
<sequence>MIVTQQQIYQTIARRTGGDIYLGVVGPVRSGKSTFIKRFSELMLLPHIQNEALRARAADELPQSAAGRTIMTTEPKFIPEKAVTVELSGGGSFRARLIDCVGYMVEGALGHEENDAPRMVKSPWFDHAVPFDLAAETGTQRVIREHATVGVLVTTDGSVADLPRENYCEAERRVAEELDAIGKPYIILLNCAEPTSDAARQLAAELQQQYRHVVFPINCTAMTAETADALLQALLYAFPVQEIAVHMPGWVTMLAPGHWLQSAVYAALSGYADGIRIMADVAGKDPQLDCEHVSSASLDGMDLGTGTVHITVNIAPDIFYRILGEQTGLEIVDEASLLPCVVSLARAKRAYDKIKSALEQVEATGYGIVMPGIDELTLEEPEIVRQGGQYGVRLSASAPSLHILRANIHTELSPTVGSEQQGEELIKSLLADFETDPAKLWGTNIFGKSLNELVSEGVQAKLLHMPQEARNRLQQTLERIINEGCDGLICILL</sequence>
<dbReference type="Pfam" id="PF20439">
    <property type="entry name" value="SpoIVA_C"/>
    <property type="match status" value="1"/>
</dbReference>
<accession>A0A9D2BU69</accession>
<evidence type="ECO:0000259" key="2">
    <source>
        <dbReference type="Pfam" id="PF09547"/>
    </source>
</evidence>
<evidence type="ECO:0000259" key="3">
    <source>
        <dbReference type="Pfam" id="PF20438"/>
    </source>
</evidence>